<feature type="compositionally biased region" description="Low complexity" evidence="1">
    <location>
        <begin position="59"/>
        <end position="70"/>
    </location>
</feature>
<feature type="region of interest" description="Disordered" evidence="1">
    <location>
        <begin position="261"/>
        <end position="311"/>
    </location>
</feature>
<feature type="region of interest" description="Disordered" evidence="1">
    <location>
        <begin position="1"/>
        <end position="96"/>
    </location>
</feature>
<accession>A0A0L6V0M5</accession>
<organism evidence="2 3">
    <name type="scientific">Puccinia sorghi</name>
    <dbReference type="NCBI Taxonomy" id="27349"/>
    <lineage>
        <taxon>Eukaryota</taxon>
        <taxon>Fungi</taxon>
        <taxon>Dikarya</taxon>
        <taxon>Basidiomycota</taxon>
        <taxon>Pucciniomycotina</taxon>
        <taxon>Pucciniomycetes</taxon>
        <taxon>Pucciniales</taxon>
        <taxon>Pucciniaceae</taxon>
        <taxon>Puccinia</taxon>
    </lineage>
</organism>
<dbReference type="AlphaFoldDB" id="A0A0L6V0M5"/>
<feature type="region of interest" description="Disordered" evidence="1">
    <location>
        <begin position="171"/>
        <end position="198"/>
    </location>
</feature>
<dbReference type="VEuPathDB" id="FungiDB:VP01_3061g2"/>
<reference evidence="2 3" key="1">
    <citation type="submission" date="2015-08" db="EMBL/GenBank/DDBJ databases">
        <title>Next Generation Sequencing and Analysis of the Genome of Puccinia sorghi L Schw, the Causal Agent of Maize Common Rust.</title>
        <authorList>
            <person name="Rochi L."/>
            <person name="Burguener G."/>
            <person name="Darino M."/>
            <person name="Turjanski A."/>
            <person name="Kreff E."/>
            <person name="Dieguez M.J."/>
            <person name="Sacco F."/>
        </authorList>
    </citation>
    <scope>NUCLEOTIDE SEQUENCE [LARGE SCALE GENOMIC DNA]</scope>
    <source>
        <strain evidence="2 3">RO10H11247</strain>
    </source>
</reference>
<feature type="region of interest" description="Disordered" evidence="1">
    <location>
        <begin position="113"/>
        <end position="132"/>
    </location>
</feature>
<dbReference type="Proteomes" id="UP000037035">
    <property type="component" value="Unassembled WGS sequence"/>
</dbReference>
<comment type="caution">
    <text evidence="2">The sequence shown here is derived from an EMBL/GenBank/DDBJ whole genome shotgun (WGS) entry which is preliminary data.</text>
</comment>
<feature type="compositionally biased region" description="Polar residues" evidence="1">
    <location>
        <begin position="8"/>
        <end position="22"/>
    </location>
</feature>
<feature type="compositionally biased region" description="Polar residues" evidence="1">
    <location>
        <begin position="83"/>
        <end position="92"/>
    </location>
</feature>
<evidence type="ECO:0000313" key="2">
    <source>
        <dbReference type="EMBL" id="KNZ54052.1"/>
    </source>
</evidence>
<protein>
    <submittedName>
        <fullName evidence="2">Uncharacterized protein</fullName>
    </submittedName>
</protein>
<dbReference type="OrthoDB" id="197400at2759"/>
<evidence type="ECO:0000256" key="1">
    <source>
        <dbReference type="SAM" id="MobiDB-lite"/>
    </source>
</evidence>
<gene>
    <name evidence="2" type="ORF">VP01_3061g2</name>
</gene>
<name>A0A0L6V0M5_9BASI</name>
<sequence>MVHKTLNIHLSQPSHYPTSNRGFTPAVPPLGVTPKPIDPEKARGAMMNSQSSISMQEVSGSTTTASMGASRKQKRRRARSSSVFTATSNDSTTRADEELATAKAAAIRLLDHTSAQQPPEEPAQQPKPPKRIRFNEITTILEEETSPVKPTDHSACTTSCRLIGASHLSHTQNPSLQTASSCTLPVPSQSESGPTNSALKQDTFQVSREETFEDKAVVNAFQAAMNEFMFHCCGKADSTAAPIRLPQSRPEERRVAALYYGKPPPRSKAKSNKPPPHTIFLPRLVVAPTDPSEEEGDDSQKVARSARKASPVISDLDMDDYWDMVEEGSD</sequence>
<keyword evidence="3" id="KW-1185">Reference proteome</keyword>
<dbReference type="EMBL" id="LAVV01008015">
    <property type="protein sequence ID" value="KNZ54052.1"/>
    <property type="molecule type" value="Genomic_DNA"/>
</dbReference>
<feature type="compositionally biased region" description="Polar residues" evidence="1">
    <location>
        <begin position="47"/>
        <end position="58"/>
    </location>
</feature>
<proteinExistence type="predicted"/>
<evidence type="ECO:0000313" key="3">
    <source>
        <dbReference type="Proteomes" id="UP000037035"/>
    </source>
</evidence>